<dbReference type="EC" id="6.1.1.19" evidence="2"/>
<evidence type="ECO:0000256" key="9">
    <source>
        <dbReference type="ARBA" id="ARBA00049339"/>
    </source>
</evidence>
<dbReference type="InterPro" id="IPR009080">
    <property type="entry name" value="tRNAsynth_Ia_anticodon-bd"/>
</dbReference>
<dbReference type="Gene3D" id="3.40.50.620">
    <property type="entry name" value="HUPs"/>
    <property type="match status" value="1"/>
</dbReference>
<dbReference type="InterPro" id="IPR036695">
    <property type="entry name" value="Arg-tRNA-synth_N_sf"/>
</dbReference>
<dbReference type="NCBIfam" id="TIGR00456">
    <property type="entry name" value="argS"/>
    <property type="match status" value="1"/>
</dbReference>
<dbReference type="PANTHER" id="PTHR11956:SF11">
    <property type="entry name" value="ARGININE--TRNA LIGASE, MITOCHONDRIAL-RELATED"/>
    <property type="match status" value="1"/>
</dbReference>
<dbReference type="InterPro" id="IPR001412">
    <property type="entry name" value="aa-tRNA-synth_I_CS"/>
</dbReference>
<dbReference type="SUPFAM" id="SSF47323">
    <property type="entry name" value="Anticodon-binding domain of a subclass of class I aminoacyl-tRNA synthetases"/>
    <property type="match status" value="1"/>
</dbReference>
<dbReference type="PANTHER" id="PTHR11956">
    <property type="entry name" value="ARGINYL-TRNA SYNTHETASE"/>
    <property type="match status" value="1"/>
</dbReference>
<dbReference type="InterPro" id="IPR014729">
    <property type="entry name" value="Rossmann-like_a/b/a_fold"/>
</dbReference>
<gene>
    <name evidence="13" type="primary">SYR1_1</name>
    <name evidence="13" type="ORF">K7432_001356</name>
</gene>
<dbReference type="InterPro" id="IPR008909">
    <property type="entry name" value="DALR_anticod-bd"/>
</dbReference>
<feature type="domain" description="Arginyl tRNA synthetase N-terminal" evidence="12">
    <location>
        <begin position="27"/>
        <end position="107"/>
    </location>
</feature>
<dbReference type="Pfam" id="PF05746">
    <property type="entry name" value="DALR_1"/>
    <property type="match status" value="1"/>
</dbReference>
<dbReference type="Proteomes" id="UP001479436">
    <property type="component" value="Unassembled WGS sequence"/>
</dbReference>
<organism evidence="13 14">
    <name type="scientific">Basidiobolus ranarum</name>
    <dbReference type="NCBI Taxonomy" id="34480"/>
    <lineage>
        <taxon>Eukaryota</taxon>
        <taxon>Fungi</taxon>
        <taxon>Fungi incertae sedis</taxon>
        <taxon>Zoopagomycota</taxon>
        <taxon>Entomophthoromycotina</taxon>
        <taxon>Basidiobolomycetes</taxon>
        <taxon>Basidiobolales</taxon>
        <taxon>Basidiobolaceae</taxon>
        <taxon>Basidiobolus</taxon>
    </lineage>
</organism>
<keyword evidence="5 10" id="KW-0067">ATP-binding</keyword>
<keyword evidence="6 10" id="KW-0648">Protein biosynthesis</keyword>
<evidence type="ECO:0000256" key="8">
    <source>
        <dbReference type="ARBA" id="ARBA00033033"/>
    </source>
</evidence>
<comment type="catalytic activity">
    <reaction evidence="9">
        <text>tRNA(Arg) + L-arginine + ATP = L-arginyl-tRNA(Arg) + AMP + diphosphate</text>
        <dbReference type="Rhea" id="RHEA:20301"/>
        <dbReference type="Rhea" id="RHEA-COMP:9658"/>
        <dbReference type="Rhea" id="RHEA-COMP:9673"/>
        <dbReference type="ChEBI" id="CHEBI:30616"/>
        <dbReference type="ChEBI" id="CHEBI:32682"/>
        <dbReference type="ChEBI" id="CHEBI:33019"/>
        <dbReference type="ChEBI" id="CHEBI:78442"/>
        <dbReference type="ChEBI" id="CHEBI:78513"/>
        <dbReference type="ChEBI" id="CHEBI:456215"/>
        <dbReference type="EC" id="6.1.1.19"/>
    </reaction>
</comment>
<name>A0ABR2W9R3_9FUNG</name>
<feature type="domain" description="DALR anticodon binding" evidence="11">
    <location>
        <begin position="472"/>
        <end position="587"/>
    </location>
</feature>
<dbReference type="Pfam" id="PF00750">
    <property type="entry name" value="tRNA-synt_1d"/>
    <property type="match status" value="1"/>
</dbReference>
<dbReference type="InterPro" id="IPR001278">
    <property type="entry name" value="Arg-tRNA-ligase"/>
</dbReference>
<dbReference type="EMBL" id="JASJQH010006905">
    <property type="protein sequence ID" value="KAK9728040.1"/>
    <property type="molecule type" value="Genomic_DNA"/>
</dbReference>
<evidence type="ECO:0000256" key="5">
    <source>
        <dbReference type="ARBA" id="ARBA00022840"/>
    </source>
</evidence>
<protein>
    <recommendedName>
        <fullName evidence="2">arginine--tRNA ligase</fullName>
        <ecNumber evidence="2">6.1.1.19</ecNumber>
    </recommendedName>
    <alternativeName>
        <fullName evidence="8">Arginyl-tRNA synthetase</fullName>
    </alternativeName>
</protein>
<evidence type="ECO:0000259" key="12">
    <source>
        <dbReference type="SMART" id="SM01016"/>
    </source>
</evidence>
<evidence type="ECO:0000256" key="2">
    <source>
        <dbReference type="ARBA" id="ARBA00012837"/>
    </source>
</evidence>
<dbReference type="PRINTS" id="PR01038">
    <property type="entry name" value="TRNASYNTHARG"/>
</dbReference>
<evidence type="ECO:0000256" key="10">
    <source>
        <dbReference type="RuleBase" id="RU363038"/>
    </source>
</evidence>
<dbReference type="SMART" id="SM00836">
    <property type="entry name" value="DALR_1"/>
    <property type="match status" value="1"/>
</dbReference>
<dbReference type="Gene3D" id="3.30.1360.70">
    <property type="entry name" value="Arginyl tRNA synthetase N-terminal domain"/>
    <property type="match status" value="1"/>
</dbReference>
<evidence type="ECO:0000256" key="1">
    <source>
        <dbReference type="ARBA" id="ARBA00005594"/>
    </source>
</evidence>
<evidence type="ECO:0000313" key="13">
    <source>
        <dbReference type="EMBL" id="KAK9728040.1"/>
    </source>
</evidence>
<evidence type="ECO:0000256" key="6">
    <source>
        <dbReference type="ARBA" id="ARBA00022917"/>
    </source>
</evidence>
<dbReference type="SUPFAM" id="SSF52374">
    <property type="entry name" value="Nucleotidylyl transferase"/>
    <property type="match status" value="1"/>
</dbReference>
<proteinExistence type="inferred from homology"/>
<dbReference type="Pfam" id="PF03485">
    <property type="entry name" value="Arg_tRNA_synt_N"/>
    <property type="match status" value="1"/>
</dbReference>
<reference evidence="13 14" key="1">
    <citation type="submission" date="2023-04" db="EMBL/GenBank/DDBJ databases">
        <title>Genome of Basidiobolus ranarum AG-B5.</title>
        <authorList>
            <person name="Stajich J.E."/>
            <person name="Carter-House D."/>
            <person name="Gryganskyi A."/>
        </authorList>
    </citation>
    <scope>NUCLEOTIDE SEQUENCE [LARGE SCALE GENOMIC DNA]</scope>
    <source>
        <strain evidence="13 14">AG-B5</strain>
    </source>
</reference>
<dbReference type="SUPFAM" id="SSF55190">
    <property type="entry name" value="Arginyl-tRNA synthetase (ArgRS), N-terminal 'additional' domain"/>
    <property type="match status" value="1"/>
</dbReference>
<keyword evidence="4 10" id="KW-0547">Nucleotide-binding</keyword>
<dbReference type="CDD" id="cd07956">
    <property type="entry name" value="Anticodon_Ia_Arg"/>
    <property type="match status" value="1"/>
</dbReference>
<dbReference type="InterPro" id="IPR035684">
    <property type="entry name" value="ArgRS_core"/>
</dbReference>
<dbReference type="Gene3D" id="1.10.730.10">
    <property type="entry name" value="Isoleucyl-tRNA Synthetase, Domain 1"/>
    <property type="match status" value="1"/>
</dbReference>
<keyword evidence="3 10" id="KW-0436">Ligase</keyword>
<keyword evidence="14" id="KW-1185">Reference proteome</keyword>
<comment type="caution">
    <text evidence="13">The sequence shown here is derived from an EMBL/GenBank/DDBJ whole genome shotgun (WGS) entry which is preliminary data.</text>
</comment>
<keyword evidence="7 10" id="KW-0030">Aminoacyl-tRNA synthetase</keyword>
<sequence>MYRIVRVSSYKIPFQFKRTLTSKTTLDEFKFRISNKVSQLSGLESETIHKLLETPKLSEHGDFALALPKLRLQENPLKLAQLFSEQFPKDDWIVNTSFQGPFLNFSISKTKLRDLLLKEVLTKKDKFGENLSGDGKLALIEFSSPNIAKPFHAGHLRSTILGNFVRNVHNANGWKTLAMNYLGDWGKQYGLLAVGFEKYGSTIELDKDPINHLYHVYVKINADAKEDESIHDQARVYFKKMEDGDEKALELWRRFRNLSIKKYQETYARLNVVFDVYSGESQVKDGMLLAKKLLSEKGLLIDSNNAKILDLSKEKLGKLVIEKRDGTTLYITRDIGAAMERYEQYHFDAMYYVIGSQQDLHVKQLFKTLEKLDFPWAKTLKHINFGMISGMSTRKGTAVFLDDILDQTQELMHANMRKNEEKYSKIRNPEEIADIIGISAIIVQDMAARRLRNYDFNWNRMLSFEGDTGPYLQYAHARLCSVERNSTYDLNPHANLDLLHEPSAIELIEIIAQYPQLVHGLMNSLEPCTVVTYALKLSHAVSHALTTLWVKGADKETAEARIVLYHAARITLGNSLRLIGLKPLEQM</sequence>
<evidence type="ECO:0000256" key="7">
    <source>
        <dbReference type="ARBA" id="ARBA00023146"/>
    </source>
</evidence>
<evidence type="ECO:0000256" key="4">
    <source>
        <dbReference type="ARBA" id="ARBA00022741"/>
    </source>
</evidence>
<evidence type="ECO:0000313" key="14">
    <source>
        <dbReference type="Proteomes" id="UP001479436"/>
    </source>
</evidence>
<dbReference type="SMART" id="SM01016">
    <property type="entry name" value="Arg_tRNA_synt_N"/>
    <property type="match status" value="1"/>
</dbReference>
<evidence type="ECO:0000259" key="11">
    <source>
        <dbReference type="SMART" id="SM00836"/>
    </source>
</evidence>
<dbReference type="GO" id="GO:0004814">
    <property type="term" value="F:arginine-tRNA ligase activity"/>
    <property type="evidence" value="ECO:0007669"/>
    <property type="project" value="UniProtKB-EC"/>
</dbReference>
<accession>A0ABR2W9R3</accession>
<evidence type="ECO:0000256" key="3">
    <source>
        <dbReference type="ARBA" id="ARBA00022598"/>
    </source>
</evidence>
<comment type="similarity">
    <text evidence="1 10">Belongs to the class-I aminoacyl-tRNA synthetase family.</text>
</comment>
<dbReference type="PROSITE" id="PS00178">
    <property type="entry name" value="AA_TRNA_LIGASE_I"/>
    <property type="match status" value="1"/>
</dbReference>
<dbReference type="InterPro" id="IPR005148">
    <property type="entry name" value="Arg-tRNA-synth_N"/>
</dbReference>
<dbReference type="CDD" id="cd00671">
    <property type="entry name" value="ArgRS_core"/>
    <property type="match status" value="1"/>
</dbReference>